<dbReference type="CDD" id="cd04301">
    <property type="entry name" value="NAT_SF"/>
    <property type="match status" value="1"/>
</dbReference>
<evidence type="ECO:0000313" key="2">
    <source>
        <dbReference type="EMBL" id="MFH7596733.1"/>
    </source>
</evidence>
<protein>
    <submittedName>
        <fullName evidence="2">GNAT family N-acetyltransferase</fullName>
    </submittedName>
</protein>
<proteinExistence type="predicted"/>
<evidence type="ECO:0000259" key="1">
    <source>
        <dbReference type="PROSITE" id="PS51186"/>
    </source>
</evidence>
<dbReference type="SUPFAM" id="SSF55729">
    <property type="entry name" value="Acyl-CoA N-acyltransferases (Nat)"/>
    <property type="match status" value="1"/>
</dbReference>
<dbReference type="EMBL" id="JBBDHD010000037">
    <property type="protein sequence ID" value="MFH7596733.1"/>
    <property type="molecule type" value="Genomic_DNA"/>
</dbReference>
<dbReference type="PROSITE" id="PS51186">
    <property type="entry name" value="GNAT"/>
    <property type="match status" value="1"/>
</dbReference>
<sequence length="289" mass="31277">MTGIQIVAEQGAWRGGFEERLLAAYREAGCSEPLALALRERAVTGIDGWTLATDGTGWIAVEAAEDNGVVTGRIHDLTVPGGRAWAERWCAEQGARSVRVRLTGGAGAQPGTGAFADYPVRGQNRMRAVAERPVLPPGLTVRRLREEEYADWLAREEASYIADIVRAGALTPQQARQKSDRDFAEQLPQGYRTPGHAFYAMETGGVVIGTGWVNHGYLPGVTFGFSLEVHEEHRGRGHGRAAMAVGEWATRQGGDEALMFNVFGGNEVAMGLYDSTGFAVLDEFRSIDL</sequence>
<dbReference type="Pfam" id="PF00583">
    <property type="entry name" value="Acetyltransf_1"/>
    <property type="match status" value="1"/>
</dbReference>
<dbReference type="RefSeq" id="WP_395510547.1">
    <property type="nucleotide sequence ID" value="NZ_JBBDHD010000037.1"/>
</dbReference>
<feature type="domain" description="N-acetyltransferase" evidence="1">
    <location>
        <begin position="139"/>
        <end position="289"/>
    </location>
</feature>
<accession>A0ABW7PEC0</accession>
<comment type="caution">
    <text evidence="2">The sequence shown here is derived from an EMBL/GenBank/DDBJ whole genome shotgun (WGS) entry which is preliminary data.</text>
</comment>
<evidence type="ECO:0000313" key="3">
    <source>
        <dbReference type="Proteomes" id="UP001610631"/>
    </source>
</evidence>
<organism evidence="2 3">
    <name type="scientific">Streptomyces racemochromogenes</name>
    <dbReference type="NCBI Taxonomy" id="67353"/>
    <lineage>
        <taxon>Bacteria</taxon>
        <taxon>Bacillati</taxon>
        <taxon>Actinomycetota</taxon>
        <taxon>Actinomycetes</taxon>
        <taxon>Kitasatosporales</taxon>
        <taxon>Streptomycetaceae</taxon>
        <taxon>Streptomyces</taxon>
    </lineage>
</organism>
<dbReference type="Gene3D" id="3.40.630.30">
    <property type="match status" value="1"/>
</dbReference>
<dbReference type="InterPro" id="IPR000182">
    <property type="entry name" value="GNAT_dom"/>
</dbReference>
<gene>
    <name evidence="2" type="ORF">WDV06_16770</name>
</gene>
<dbReference type="InterPro" id="IPR016181">
    <property type="entry name" value="Acyl_CoA_acyltransferase"/>
</dbReference>
<dbReference type="Proteomes" id="UP001610631">
    <property type="component" value="Unassembled WGS sequence"/>
</dbReference>
<keyword evidence="3" id="KW-1185">Reference proteome</keyword>
<reference evidence="2 3" key="1">
    <citation type="submission" date="2024-03" db="EMBL/GenBank/DDBJ databases">
        <title>Whole genome sequencing of Streptomyces racemochromogenes, to identify antimicrobial biosynthetic gene clusters.</title>
        <authorList>
            <person name="Suryawanshi P."/>
            <person name="Krishnaraj P.U."/>
            <person name="Arun Y.P."/>
            <person name="Suryawanshi M.P."/>
            <person name="Rakshit O."/>
        </authorList>
    </citation>
    <scope>NUCLEOTIDE SEQUENCE [LARGE SCALE GENOMIC DNA]</scope>
    <source>
        <strain evidence="2 3">AUDT626</strain>
    </source>
</reference>
<name>A0ABW7PEC0_9ACTN</name>